<dbReference type="EMBL" id="CP000874">
    <property type="protein sequence ID" value="ACP22169.1"/>
    <property type="molecule type" value="Genomic_DNA"/>
</dbReference>
<organism evidence="1 2">
    <name type="scientific">Sinorhizobium fredii (strain NBRC 101917 / NGR234)</name>
    <dbReference type="NCBI Taxonomy" id="394"/>
    <lineage>
        <taxon>Bacteria</taxon>
        <taxon>Pseudomonadati</taxon>
        <taxon>Pseudomonadota</taxon>
        <taxon>Alphaproteobacteria</taxon>
        <taxon>Hyphomicrobiales</taxon>
        <taxon>Rhizobiaceae</taxon>
        <taxon>Sinorhizobium/Ensifer group</taxon>
        <taxon>Sinorhizobium</taxon>
    </lineage>
</organism>
<dbReference type="KEGG" id="rhi:NGR_b07110"/>
<proteinExistence type="predicted"/>
<dbReference type="AlphaFoldDB" id="C3KQ11"/>
<reference evidence="2" key="1">
    <citation type="journal article" date="2004" name="J. Bacteriol.">
        <title>An evolutionary hot spot: the pNGR234b replicon of Rhizobium sp. strain NGR234.</title>
        <authorList>
            <person name="Streit W.R."/>
            <person name="Schmitz R.A."/>
            <person name="Perret X."/>
            <person name="Staehelin C."/>
            <person name="Deakin W.J."/>
            <person name="Raasch C."/>
            <person name="Liesegang H."/>
            <person name="Broughton W.J."/>
        </authorList>
    </citation>
    <scope>NUCLEOTIDE SEQUENCE [LARGE SCALE GENOMIC DNA]</scope>
    <source>
        <strain evidence="2">NBRC 101917 / NGR234</strain>
    </source>
</reference>
<evidence type="ECO:0000313" key="1">
    <source>
        <dbReference type="EMBL" id="ACP22169.1"/>
    </source>
</evidence>
<dbReference type="Proteomes" id="UP000001054">
    <property type="component" value="Plasmid pNGR234b"/>
</dbReference>
<keyword evidence="1" id="KW-0614">Plasmid</keyword>
<name>C3KQ11_SINFN</name>
<keyword evidence="2" id="KW-1185">Reference proteome</keyword>
<gene>
    <name evidence="1" type="ordered locus">NGR_b07110</name>
</gene>
<accession>C3KQ11</accession>
<sequence>MQGDAFPPPMVHALIRLYHDEAPPAITISAIPREPMPPLPVQNSRINI</sequence>
<dbReference type="HOGENOM" id="CLU_3157092_0_0_5"/>
<evidence type="ECO:0000313" key="2">
    <source>
        <dbReference type="Proteomes" id="UP000001054"/>
    </source>
</evidence>
<protein>
    <submittedName>
        <fullName evidence="1">Uncharacterized protein</fullName>
    </submittedName>
</protein>
<reference evidence="1 2" key="2">
    <citation type="journal article" date="2009" name="Appl. Environ. Microbiol.">
        <title>Rhizobium sp. strain NGR234 possesses a remarkable number of secretion systems.</title>
        <authorList>
            <person name="Schmeisser C."/>
            <person name="Liesegang H."/>
            <person name="Krysciak D."/>
            <person name="Bakkou N."/>
            <person name="Le Quere A."/>
            <person name="Wollherr A."/>
            <person name="Heinemeyer I."/>
            <person name="Morgenstern B."/>
            <person name="Pommerening-Roeser A."/>
            <person name="Flores M."/>
            <person name="Palacios R."/>
            <person name="Brenner S."/>
            <person name="Gottschalk G."/>
            <person name="Schmitz R.A."/>
            <person name="Broughton W.J."/>
            <person name="Perret X."/>
            <person name="Strittmatter A.W."/>
            <person name="Streit W.R."/>
        </authorList>
    </citation>
    <scope>NUCLEOTIDE SEQUENCE [LARGE SCALE GENOMIC DNA]</scope>
    <source>
        <strain evidence="2">NBRC 101917 / NGR234</strain>
    </source>
</reference>
<geneLocation type="plasmid" evidence="2">
    <name>sym pNGR234b</name>
</geneLocation>